<dbReference type="GO" id="GO:0002181">
    <property type="term" value="P:cytoplasmic translation"/>
    <property type="evidence" value="ECO:0007669"/>
    <property type="project" value="TreeGrafter"/>
</dbReference>
<evidence type="ECO:0000256" key="4">
    <source>
        <dbReference type="SAM" id="MobiDB-lite"/>
    </source>
</evidence>
<dbReference type="GO" id="GO:0008270">
    <property type="term" value="F:zinc ion binding"/>
    <property type="evidence" value="ECO:0007669"/>
    <property type="project" value="InterPro"/>
</dbReference>
<dbReference type="STRING" id="3750.A0A498H7E3"/>
<keyword evidence="6" id="KW-1185">Reference proteome</keyword>
<dbReference type="PANTHER" id="PTHR12010:SF2">
    <property type="entry name" value="40S RIBOSOMAL PROTEIN S29"/>
    <property type="match status" value="1"/>
</dbReference>
<dbReference type="Proteomes" id="UP000290289">
    <property type="component" value="Chromosome 17"/>
</dbReference>
<reference evidence="5 6" key="1">
    <citation type="submission" date="2018-10" db="EMBL/GenBank/DDBJ databases">
        <title>A high-quality apple genome assembly.</title>
        <authorList>
            <person name="Hu J."/>
        </authorList>
    </citation>
    <scope>NUCLEOTIDE SEQUENCE [LARGE SCALE GENOMIC DNA]</scope>
    <source>
        <strain evidence="6">cv. HFTH1</strain>
        <tissue evidence="5">Young leaf</tissue>
    </source>
</reference>
<dbReference type="Pfam" id="PF00253">
    <property type="entry name" value="Ribosomal_S14"/>
    <property type="match status" value="1"/>
</dbReference>
<accession>A0A498H7E3</accession>
<keyword evidence="2" id="KW-0689">Ribosomal protein</keyword>
<gene>
    <name evidence="5" type="ORF">DVH24_027386</name>
</gene>
<dbReference type="EMBL" id="RDQH01000343">
    <property type="protein sequence ID" value="RXH67266.1"/>
    <property type="molecule type" value="Genomic_DNA"/>
</dbReference>
<organism evidence="5 6">
    <name type="scientific">Malus domestica</name>
    <name type="common">Apple</name>
    <name type="synonym">Pyrus malus</name>
    <dbReference type="NCBI Taxonomy" id="3750"/>
    <lineage>
        <taxon>Eukaryota</taxon>
        <taxon>Viridiplantae</taxon>
        <taxon>Streptophyta</taxon>
        <taxon>Embryophyta</taxon>
        <taxon>Tracheophyta</taxon>
        <taxon>Spermatophyta</taxon>
        <taxon>Magnoliopsida</taxon>
        <taxon>eudicotyledons</taxon>
        <taxon>Gunneridae</taxon>
        <taxon>Pentapetalae</taxon>
        <taxon>rosids</taxon>
        <taxon>fabids</taxon>
        <taxon>Rosales</taxon>
        <taxon>Rosaceae</taxon>
        <taxon>Amygdaloideae</taxon>
        <taxon>Maleae</taxon>
        <taxon>Malus</taxon>
    </lineage>
</organism>
<dbReference type="InterPro" id="IPR043140">
    <property type="entry name" value="Ribosomal_uS14_sf"/>
</dbReference>
<dbReference type="GO" id="GO:0022627">
    <property type="term" value="C:cytosolic small ribosomal subunit"/>
    <property type="evidence" value="ECO:0007669"/>
    <property type="project" value="TreeGrafter"/>
</dbReference>
<dbReference type="Gene3D" id="4.10.830.10">
    <property type="entry name" value="30s Ribosomal Protein S14, Chain N"/>
    <property type="match status" value="1"/>
</dbReference>
<sequence length="208" mass="23742">MKQWVKSDNFAEIDYACSSRHENLIYLRVDMCRREPLIETPLGWVQKTENRKKSKTKPNRGRKKPNRKNTEPKLSNRTEPNLTGSVSVFECNPNPRRRDPFPLSLFSVLWSLDPLSFLPNSAALPLRLLPSQRPASCVCGNPHGLIRKYGLMCCRQCFRSNAKEIGFITISIQTSTSAGLDQTLPWIFYHKSSFATSILMRNLLALAD</sequence>
<evidence type="ECO:0008006" key="7">
    <source>
        <dbReference type="Google" id="ProtNLM"/>
    </source>
</evidence>
<evidence type="ECO:0000256" key="3">
    <source>
        <dbReference type="ARBA" id="ARBA00023274"/>
    </source>
</evidence>
<dbReference type="InterPro" id="IPR001209">
    <property type="entry name" value="Ribosomal_uS14"/>
</dbReference>
<feature type="compositionally biased region" description="Basic residues" evidence="4">
    <location>
        <begin position="50"/>
        <end position="67"/>
    </location>
</feature>
<dbReference type="GO" id="GO:0003735">
    <property type="term" value="F:structural constituent of ribosome"/>
    <property type="evidence" value="ECO:0007669"/>
    <property type="project" value="InterPro"/>
</dbReference>
<protein>
    <recommendedName>
        <fullName evidence="7">40S ribosomal protein S29</fullName>
    </recommendedName>
</protein>
<dbReference type="AlphaFoldDB" id="A0A498H7E3"/>
<feature type="region of interest" description="Disordered" evidence="4">
    <location>
        <begin position="46"/>
        <end position="86"/>
    </location>
</feature>
<dbReference type="FunFam" id="4.10.830.10:FF:000002">
    <property type="entry name" value="40S ribosomal protein S29"/>
    <property type="match status" value="1"/>
</dbReference>
<feature type="compositionally biased region" description="Polar residues" evidence="4">
    <location>
        <begin position="77"/>
        <end position="86"/>
    </location>
</feature>
<evidence type="ECO:0000256" key="1">
    <source>
        <dbReference type="ARBA" id="ARBA00009083"/>
    </source>
</evidence>
<evidence type="ECO:0000313" key="6">
    <source>
        <dbReference type="Proteomes" id="UP000290289"/>
    </source>
</evidence>
<dbReference type="PANTHER" id="PTHR12010">
    <property type="entry name" value="40S RIBOSOMAL PROTEIN S29"/>
    <property type="match status" value="1"/>
</dbReference>
<dbReference type="InterPro" id="IPR039744">
    <property type="entry name" value="RIbosomal_uS14_euk_arc"/>
</dbReference>
<name>A0A498H7E3_MALDO</name>
<evidence type="ECO:0000256" key="2">
    <source>
        <dbReference type="ARBA" id="ARBA00022980"/>
    </source>
</evidence>
<keyword evidence="3" id="KW-0687">Ribonucleoprotein</keyword>
<comment type="similarity">
    <text evidence="1">Belongs to the universal ribosomal protein uS14 family.</text>
</comment>
<evidence type="ECO:0000313" key="5">
    <source>
        <dbReference type="EMBL" id="RXH67266.1"/>
    </source>
</evidence>
<comment type="caution">
    <text evidence="5">The sequence shown here is derived from an EMBL/GenBank/DDBJ whole genome shotgun (WGS) entry which is preliminary data.</text>
</comment>
<proteinExistence type="inferred from homology"/>